<gene>
    <name evidence="17" type="ORF">TDIB3V08_LOCUS10561</name>
</gene>
<name>A0A7R8VTM9_TIMDO</name>
<dbReference type="InterPro" id="IPR017972">
    <property type="entry name" value="Cyt_P450_CS"/>
</dbReference>
<dbReference type="AlphaFoldDB" id="A0A7R8VTM9"/>
<keyword evidence="6 13" id="KW-0479">Metal-binding</keyword>
<keyword evidence="9 14" id="KW-0560">Oxidoreductase</keyword>
<dbReference type="GO" id="GO:0020037">
    <property type="term" value="F:heme binding"/>
    <property type="evidence" value="ECO:0007669"/>
    <property type="project" value="InterPro"/>
</dbReference>
<feature type="transmembrane region" description="Helical" evidence="16">
    <location>
        <begin position="52"/>
        <end position="80"/>
    </location>
</feature>
<dbReference type="Gene3D" id="1.10.630.10">
    <property type="entry name" value="Cytochrome P450"/>
    <property type="match status" value="1"/>
</dbReference>
<dbReference type="InterPro" id="IPR002401">
    <property type="entry name" value="Cyt_P450_E_grp-I"/>
</dbReference>
<evidence type="ECO:0000256" key="12">
    <source>
        <dbReference type="ARBA" id="ARBA00023136"/>
    </source>
</evidence>
<organism evidence="17">
    <name type="scientific">Timema douglasi</name>
    <name type="common">Walking stick</name>
    <dbReference type="NCBI Taxonomy" id="61478"/>
    <lineage>
        <taxon>Eukaryota</taxon>
        <taxon>Metazoa</taxon>
        <taxon>Ecdysozoa</taxon>
        <taxon>Arthropoda</taxon>
        <taxon>Hexapoda</taxon>
        <taxon>Insecta</taxon>
        <taxon>Pterygota</taxon>
        <taxon>Neoptera</taxon>
        <taxon>Polyneoptera</taxon>
        <taxon>Phasmatodea</taxon>
        <taxon>Timematodea</taxon>
        <taxon>Timematoidea</taxon>
        <taxon>Timematidae</taxon>
        <taxon>Timema</taxon>
    </lineage>
</organism>
<dbReference type="InterPro" id="IPR036396">
    <property type="entry name" value="Cyt_P450_sf"/>
</dbReference>
<evidence type="ECO:0008006" key="18">
    <source>
        <dbReference type="Google" id="ProtNLM"/>
    </source>
</evidence>
<evidence type="ECO:0000256" key="15">
    <source>
        <dbReference type="SAM" id="MobiDB-lite"/>
    </source>
</evidence>
<dbReference type="PRINTS" id="PR00463">
    <property type="entry name" value="EP450I"/>
</dbReference>
<dbReference type="SUPFAM" id="SSF48264">
    <property type="entry name" value="Cytochrome P450"/>
    <property type="match status" value="1"/>
</dbReference>
<evidence type="ECO:0000256" key="14">
    <source>
        <dbReference type="RuleBase" id="RU000461"/>
    </source>
</evidence>
<evidence type="ECO:0000256" key="4">
    <source>
        <dbReference type="ARBA" id="ARBA00010617"/>
    </source>
</evidence>
<proteinExistence type="inferred from homology"/>
<feature type="region of interest" description="Disordered" evidence="15">
    <location>
        <begin position="1"/>
        <end position="41"/>
    </location>
</feature>
<dbReference type="InterPro" id="IPR001128">
    <property type="entry name" value="Cyt_P450"/>
</dbReference>
<dbReference type="PANTHER" id="PTHR24292">
    <property type="entry name" value="CYTOCHROME P450"/>
    <property type="match status" value="1"/>
</dbReference>
<evidence type="ECO:0000256" key="6">
    <source>
        <dbReference type="ARBA" id="ARBA00022723"/>
    </source>
</evidence>
<evidence type="ECO:0000256" key="1">
    <source>
        <dbReference type="ARBA" id="ARBA00001971"/>
    </source>
</evidence>
<dbReference type="GO" id="GO:0005506">
    <property type="term" value="F:iron ion binding"/>
    <property type="evidence" value="ECO:0007669"/>
    <property type="project" value="InterPro"/>
</dbReference>
<accession>A0A7R8VTM9</accession>
<keyword evidence="10 13" id="KW-0408">Iron</keyword>
<keyword evidence="16" id="KW-0812">Transmembrane</keyword>
<dbReference type="EMBL" id="OA572277">
    <property type="protein sequence ID" value="CAD7204402.1"/>
    <property type="molecule type" value="Genomic_DNA"/>
</dbReference>
<keyword evidence="8" id="KW-0492">Microsome</keyword>
<dbReference type="PANTHER" id="PTHR24292:SF54">
    <property type="entry name" value="CYP9F3-RELATED"/>
    <property type="match status" value="1"/>
</dbReference>
<evidence type="ECO:0000256" key="8">
    <source>
        <dbReference type="ARBA" id="ARBA00022848"/>
    </source>
</evidence>
<dbReference type="GO" id="GO:0005789">
    <property type="term" value="C:endoplasmic reticulum membrane"/>
    <property type="evidence" value="ECO:0007669"/>
    <property type="project" value="UniProtKB-SubCell"/>
</dbReference>
<evidence type="ECO:0000256" key="13">
    <source>
        <dbReference type="PIRSR" id="PIRSR602401-1"/>
    </source>
</evidence>
<sequence length="536" mass="60840">MNQHLRGGRVENHLGKTSPSSPDRDSNPDLPVLSSRAQHDKRVSQLRHRASVTMAVFCSYSSFDLLVLLGGVIFLLYVLFTRHYNYWMKIGAPHIPPSVFRTNIIPLLRYGTPGRLKQLYREHEGLDIVGVFLYDRPILLLRDPGLVRTVLVDDSDVFAGRSVNLEDSRDLKALLAPETWWSTREVLDSTFSPDGLEMAFPRLRRCGHDIIERLHGLAASGEVFEVRDLTIRHTIDVLSSCAFGIQAESFQEPEGPLARLLRRYLEPNTWEFFKIKVCSFLPSLCHLFWSDPLENLKTHIRLIITDQKSGRRPSECILSGLKYKGGDWKELLPSALVFLSAGFKTSSGVISLAIYELSRQPQLQARLRNDIRAALSRNGGELTYETLRKYPLVPCLERRSIRDYVIPGSDVTLKKGCSIVISLLGIHHDPQYYPEPGLFDPERFGDNLRVQSAFLPFGDGPRKCLGKSFGTLVVKSALAHLFQKYEFRPCQEHKIPLTATRENIYLTVHAVEDAPYYSRDAPRASSLDRRARETDP</sequence>
<dbReference type="InterPro" id="IPR050476">
    <property type="entry name" value="Insect_CytP450_Detox"/>
</dbReference>
<evidence type="ECO:0000256" key="2">
    <source>
        <dbReference type="ARBA" id="ARBA00004174"/>
    </source>
</evidence>
<dbReference type="GO" id="GO:0016705">
    <property type="term" value="F:oxidoreductase activity, acting on paired donors, with incorporation or reduction of molecular oxygen"/>
    <property type="evidence" value="ECO:0007669"/>
    <property type="project" value="InterPro"/>
</dbReference>
<evidence type="ECO:0000256" key="7">
    <source>
        <dbReference type="ARBA" id="ARBA00022824"/>
    </source>
</evidence>
<keyword evidence="12 16" id="KW-0472">Membrane</keyword>
<comment type="similarity">
    <text evidence="4 14">Belongs to the cytochrome P450 family.</text>
</comment>
<evidence type="ECO:0000256" key="5">
    <source>
        <dbReference type="ARBA" id="ARBA00022617"/>
    </source>
</evidence>
<evidence type="ECO:0000256" key="3">
    <source>
        <dbReference type="ARBA" id="ARBA00004406"/>
    </source>
</evidence>
<keyword evidence="5 13" id="KW-0349">Heme</keyword>
<evidence type="ECO:0000256" key="16">
    <source>
        <dbReference type="SAM" id="Phobius"/>
    </source>
</evidence>
<evidence type="ECO:0000313" key="17">
    <source>
        <dbReference type="EMBL" id="CAD7204402.1"/>
    </source>
</evidence>
<keyword evidence="11 14" id="KW-0503">Monooxygenase</keyword>
<dbReference type="PROSITE" id="PS00086">
    <property type="entry name" value="CYTOCHROME_P450"/>
    <property type="match status" value="1"/>
</dbReference>
<evidence type="ECO:0000256" key="9">
    <source>
        <dbReference type="ARBA" id="ARBA00023002"/>
    </source>
</evidence>
<protein>
    <recommendedName>
        <fullName evidence="18">Cytochrome P450</fullName>
    </recommendedName>
</protein>
<comment type="cofactor">
    <cofactor evidence="1 13">
        <name>heme</name>
        <dbReference type="ChEBI" id="CHEBI:30413"/>
    </cofactor>
</comment>
<keyword evidence="16" id="KW-1133">Transmembrane helix</keyword>
<reference evidence="17" key="1">
    <citation type="submission" date="2020-11" db="EMBL/GenBank/DDBJ databases">
        <authorList>
            <person name="Tran Van P."/>
        </authorList>
    </citation>
    <scope>NUCLEOTIDE SEQUENCE</scope>
</reference>
<feature type="binding site" description="axial binding residue" evidence="13">
    <location>
        <position position="464"/>
    </location>
    <ligand>
        <name>heme</name>
        <dbReference type="ChEBI" id="CHEBI:30413"/>
    </ligand>
    <ligandPart>
        <name>Fe</name>
        <dbReference type="ChEBI" id="CHEBI:18248"/>
    </ligandPart>
</feature>
<keyword evidence="7" id="KW-0256">Endoplasmic reticulum</keyword>
<dbReference type="Pfam" id="PF00067">
    <property type="entry name" value="p450"/>
    <property type="match status" value="1"/>
</dbReference>
<dbReference type="GO" id="GO:0004497">
    <property type="term" value="F:monooxygenase activity"/>
    <property type="evidence" value="ECO:0007669"/>
    <property type="project" value="UniProtKB-KW"/>
</dbReference>
<evidence type="ECO:0000256" key="11">
    <source>
        <dbReference type="ARBA" id="ARBA00023033"/>
    </source>
</evidence>
<evidence type="ECO:0000256" key="10">
    <source>
        <dbReference type="ARBA" id="ARBA00023004"/>
    </source>
</evidence>
<comment type="subcellular location">
    <subcellularLocation>
        <location evidence="3">Endoplasmic reticulum membrane</location>
        <topology evidence="3">Peripheral membrane protein</topology>
    </subcellularLocation>
    <subcellularLocation>
        <location evidence="2">Microsome membrane</location>
        <topology evidence="2">Peripheral membrane protein</topology>
    </subcellularLocation>
</comment>
<dbReference type="PRINTS" id="PR00385">
    <property type="entry name" value="P450"/>
</dbReference>